<proteinExistence type="predicted"/>
<evidence type="ECO:0000313" key="2">
    <source>
        <dbReference type="EMBL" id="GKV02719.1"/>
    </source>
</evidence>
<feature type="region of interest" description="Disordered" evidence="1">
    <location>
        <begin position="124"/>
        <end position="143"/>
    </location>
</feature>
<gene>
    <name evidence="2" type="ORF">SLEP1_g15116</name>
</gene>
<comment type="caution">
    <text evidence="2">The sequence shown here is derived from an EMBL/GenBank/DDBJ whole genome shotgun (WGS) entry which is preliminary data.</text>
</comment>
<protein>
    <submittedName>
        <fullName evidence="2">Uncharacterized protein</fullName>
    </submittedName>
</protein>
<reference evidence="2 3" key="1">
    <citation type="journal article" date="2021" name="Commun. Biol.">
        <title>The genome of Shorea leprosula (Dipterocarpaceae) highlights the ecological relevance of drought in aseasonal tropical rainforests.</title>
        <authorList>
            <person name="Ng K.K.S."/>
            <person name="Kobayashi M.J."/>
            <person name="Fawcett J.A."/>
            <person name="Hatakeyama M."/>
            <person name="Paape T."/>
            <person name="Ng C.H."/>
            <person name="Ang C.C."/>
            <person name="Tnah L.H."/>
            <person name="Lee C.T."/>
            <person name="Nishiyama T."/>
            <person name="Sese J."/>
            <person name="O'Brien M.J."/>
            <person name="Copetti D."/>
            <person name="Mohd Noor M.I."/>
            <person name="Ong R.C."/>
            <person name="Putra M."/>
            <person name="Sireger I.Z."/>
            <person name="Indrioko S."/>
            <person name="Kosugi Y."/>
            <person name="Izuno A."/>
            <person name="Isagi Y."/>
            <person name="Lee S.L."/>
            <person name="Shimizu K.K."/>
        </authorList>
    </citation>
    <scope>NUCLEOTIDE SEQUENCE [LARGE SCALE GENOMIC DNA]</scope>
    <source>
        <strain evidence="2">214</strain>
    </source>
</reference>
<sequence>MLLLFPTPLQPNKKQTAGSTHPFKNRNFQIYCCFLPPLPSVAAVGSGFGFSVCVIGLQDPVGFLTSQARFLLAEILVFECSVTRVLGLSFRFEGHVIRVPASGRFINTSTCRHATDRTVFPCPPFQEAKSRTGKNEGNNELEG</sequence>
<organism evidence="2 3">
    <name type="scientific">Rubroshorea leprosula</name>
    <dbReference type="NCBI Taxonomy" id="152421"/>
    <lineage>
        <taxon>Eukaryota</taxon>
        <taxon>Viridiplantae</taxon>
        <taxon>Streptophyta</taxon>
        <taxon>Embryophyta</taxon>
        <taxon>Tracheophyta</taxon>
        <taxon>Spermatophyta</taxon>
        <taxon>Magnoliopsida</taxon>
        <taxon>eudicotyledons</taxon>
        <taxon>Gunneridae</taxon>
        <taxon>Pentapetalae</taxon>
        <taxon>rosids</taxon>
        <taxon>malvids</taxon>
        <taxon>Malvales</taxon>
        <taxon>Dipterocarpaceae</taxon>
        <taxon>Rubroshorea</taxon>
    </lineage>
</organism>
<evidence type="ECO:0000256" key="1">
    <source>
        <dbReference type="SAM" id="MobiDB-lite"/>
    </source>
</evidence>
<name>A0AAV5IS91_9ROSI</name>
<keyword evidence="3" id="KW-1185">Reference proteome</keyword>
<dbReference type="Proteomes" id="UP001054252">
    <property type="component" value="Unassembled WGS sequence"/>
</dbReference>
<accession>A0AAV5IS91</accession>
<dbReference type="EMBL" id="BPVZ01000019">
    <property type="protein sequence ID" value="GKV02719.1"/>
    <property type="molecule type" value="Genomic_DNA"/>
</dbReference>
<evidence type="ECO:0000313" key="3">
    <source>
        <dbReference type="Proteomes" id="UP001054252"/>
    </source>
</evidence>
<dbReference type="AlphaFoldDB" id="A0AAV5IS91"/>